<feature type="transmembrane region" description="Helical" evidence="7">
    <location>
        <begin position="108"/>
        <end position="128"/>
    </location>
</feature>
<comment type="subcellular location">
    <subcellularLocation>
        <location evidence="1 7">Cell membrane</location>
        <topology evidence="1 7">Multi-pass membrane protein</topology>
    </subcellularLocation>
</comment>
<keyword evidence="3" id="KW-1003">Cell membrane</keyword>
<dbReference type="PANTHER" id="PTHR30193">
    <property type="entry name" value="ABC TRANSPORTER PERMEASE PROTEIN"/>
    <property type="match status" value="1"/>
</dbReference>
<feature type="transmembrane region" description="Helical" evidence="7">
    <location>
        <begin position="241"/>
        <end position="259"/>
    </location>
</feature>
<dbReference type="InterPro" id="IPR051393">
    <property type="entry name" value="ABC_transporter_permease"/>
</dbReference>
<dbReference type="AlphaFoldDB" id="A0AAU9VHU3"/>
<accession>A0AAU9VHU3</accession>
<reference evidence="9" key="1">
    <citation type="submission" date="2022-04" db="EMBL/GenBank/DDBJ databases">
        <authorList>
            <person name="Forde T."/>
        </authorList>
    </citation>
    <scope>NUCLEOTIDE SEQUENCE</scope>
    <source>
        <strain evidence="9">A18Y016a</strain>
    </source>
</reference>
<comment type="similarity">
    <text evidence="7">Belongs to the binding-protein-dependent transport system permease family.</text>
</comment>
<feature type="domain" description="ABC transmembrane type-1" evidence="8">
    <location>
        <begin position="70"/>
        <end position="284"/>
    </location>
</feature>
<dbReference type="EMBL" id="OW659477">
    <property type="protein sequence ID" value="CAH2761514.1"/>
    <property type="molecule type" value="Genomic_DNA"/>
</dbReference>
<evidence type="ECO:0000256" key="1">
    <source>
        <dbReference type="ARBA" id="ARBA00004651"/>
    </source>
</evidence>
<organism evidence="9 10">
    <name type="scientific">Erysipelothrix amsterdamensis</name>
    <dbReference type="NCBI Taxonomy" id="2929157"/>
    <lineage>
        <taxon>Bacteria</taxon>
        <taxon>Bacillati</taxon>
        <taxon>Bacillota</taxon>
        <taxon>Erysipelotrichia</taxon>
        <taxon>Erysipelotrichales</taxon>
        <taxon>Erysipelotrichaceae</taxon>
        <taxon>Erysipelothrix</taxon>
    </lineage>
</organism>
<feature type="transmembrane region" description="Helical" evidence="7">
    <location>
        <begin position="134"/>
        <end position="150"/>
    </location>
</feature>
<dbReference type="RefSeq" id="WP_003772994.1">
    <property type="nucleotide sequence ID" value="NZ_OW659477.1"/>
</dbReference>
<feature type="transmembrane region" description="Helical" evidence="7">
    <location>
        <begin position="265"/>
        <end position="283"/>
    </location>
</feature>
<dbReference type="PROSITE" id="PS50928">
    <property type="entry name" value="ABC_TM1"/>
    <property type="match status" value="1"/>
</dbReference>
<feature type="transmembrane region" description="Helical" evidence="7">
    <location>
        <begin position="74"/>
        <end position="96"/>
    </location>
</feature>
<dbReference type="CDD" id="cd06261">
    <property type="entry name" value="TM_PBP2"/>
    <property type="match status" value="1"/>
</dbReference>
<name>A0AAU9VHU3_9FIRM</name>
<dbReference type="Gene3D" id="1.10.3720.10">
    <property type="entry name" value="MetI-like"/>
    <property type="match status" value="1"/>
</dbReference>
<evidence type="ECO:0000256" key="3">
    <source>
        <dbReference type="ARBA" id="ARBA00022475"/>
    </source>
</evidence>
<feature type="transmembrane region" description="Helical" evidence="7">
    <location>
        <begin position="12"/>
        <end position="34"/>
    </location>
</feature>
<dbReference type="GO" id="GO:0005886">
    <property type="term" value="C:plasma membrane"/>
    <property type="evidence" value="ECO:0007669"/>
    <property type="project" value="UniProtKB-SubCell"/>
</dbReference>
<keyword evidence="6 7" id="KW-0472">Membrane</keyword>
<evidence type="ECO:0000256" key="4">
    <source>
        <dbReference type="ARBA" id="ARBA00022692"/>
    </source>
</evidence>
<dbReference type="InterPro" id="IPR000515">
    <property type="entry name" value="MetI-like"/>
</dbReference>
<evidence type="ECO:0000256" key="5">
    <source>
        <dbReference type="ARBA" id="ARBA00022989"/>
    </source>
</evidence>
<dbReference type="GO" id="GO:0055085">
    <property type="term" value="P:transmembrane transport"/>
    <property type="evidence" value="ECO:0007669"/>
    <property type="project" value="InterPro"/>
</dbReference>
<evidence type="ECO:0000313" key="9">
    <source>
        <dbReference type="EMBL" id="CAH2761514.1"/>
    </source>
</evidence>
<keyword evidence="4 7" id="KW-0812">Transmembrane</keyword>
<evidence type="ECO:0000256" key="2">
    <source>
        <dbReference type="ARBA" id="ARBA00022448"/>
    </source>
</evidence>
<protein>
    <submittedName>
        <fullName evidence="9">Sugar ABC transporter permease</fullName>
    </submittedName>
</protein>
<proteinExistence type="inferred from homology"/>
<sequence>MKKFKYSAENQRQAWLFLLPALVIIALFNIYPLIRALIMSFQSGTLTNLKPAGISNYQYVLQDPKFHIAMRNTAVYAFLVVPICLIISMFIALLIFEKIKNKSFFETIFFIPYLTSVIAIGVVFRYLFNGSYGFINFLLSFINVGPINFLDDIMMSLPTLVIFGIWNGLAFNIIILLSGLRNIDREYYKVADMFGATELQKLFRITLPQLIPTLTFLLTVNLINAFKVYTQVFAIFNGKAGIANSATTAVFYIFTTFHVDNRYGPAMAATILLFVFILVLTLIQNKVLKKIEER</sequence>
<keyword evidence="2 7" id="KW-0813">Transport</keyword>
<evidence type="ECO:0000256" key="6">
    <source>
        <dbReference type="ARBA" id="ARBA00023136"/>
    </source>
</evidence>
<feature type="transmembrane region" description="Helical" evidence="7">
    <location>
        <begin position="157"/>
        <end position="180"/>
    </location>
</feature>
<keyword evidence="5 7" id="KW-1133">Transmembrane helix</keyword>
<dbReference type="SUPFAM" id="SSF161098">
    <property type="entry name" value="MetI-like"/>
    <property type="match status" value="1"/>
</dbReference>
<dbReference type="PANTHER" id="PTHR30193:SF37">
    <property type="entry name" value="INNER MEMBRANE ABC TRANSPORTER PERMEASE PROTEIN YCJO"/>
    <property type="match status" value="1"/>
</dbReference>
<dbReference type="Pfam" id="PF00528">
    <property type="entry name" value="BPD_transp_1"/>
    <property type="match status" value="1"/>
</dbReference>
<dbReference type="Proteomes" id="UP001154111">
    <property type="component" value="Chromosome"/>
</dbReference>
<evidence type="ECO:0000259" key="8">
    <source>
        <dbReference type="PROSITE" id="PS50928"/>
    </source>
</evidence>
<gene>
    <name evidence="9" type="primary">lacF_1</name>
    <name evidence="9" type="ORF">ERYAMS2_00749</name>
</gene>
<dbReference type="InterPro" id="IPR035906">
    <property type="entry name" value="MetI-like_sf"/>
</dbReference>
<evidence type="ECO:0000313" key="10">
    <source>
        <dbReference type="Proteomes" id="UP001154111"/>
    </source>
</evidence>
<evidence type="ECO:0000256" key="7">
    <source>
        <dbReference type="RuleBase" id="RU363032"/>
    </source>
</evidence>
<feature type="transmembrane region" description="Helical" evidence="7">
    <location>
        <begin position="210"/>
        <end position="229"/>
    </location>
</feature>
<dbReference type="GeneID" id="41395973"/>